<keyword evidence="4" id="KW-1185">Reference proteome</keyword>
<organism evidence="3 4">
    <name type="scientific">Gambusia affinis</name>
    <name type="common">Western mosquitofish</name>
    <name type="synonym">Heterandria affinis</name>
    <dbReference type="NCBI Taxonomy" id="33528"/>
    <lineage>
        <taxon>Eukaryota</taxon>
        <taxon>Metazoa</taxon>
        <taxon>Chordata</taxon>
        <taxon>Craniata</taxon>
        <taxon>Vertebrata</taxon>
        <taxon>Euteleostomi</taxon>
        <taxon>Actinopterygii</taxon>
        <taxon>Neopterygii</taxon>
        <taxon>Teleostei</taxon>
        <taxon>Neoteleostei</taxon>
        <taxon>Acanthomorphata</taxon>
        <taxon>Ovalentaria</taxon>
        <taxon>Atherinomorphae</taxon>
        <taxon>Cyprinodontiformes</taxon>
        <taxon>Poeciliidae</taxon>
        <taxon>Poeciliinae</taxon>
        <taxon>Gambusia</taxon>
    </lineage>
</organism>
<evidence type="ECO:0000313" key="4">
    <source>
        <dbReference type="Proteomes" id="UP000250572"/>
    </source>
</evidence>
<feature type="compositionally biased region" description="Polar residues" evidence="2">
    <location>
        <begin position="439"/>
        <end position="458"/>
    </location>
</feature>
<reference evidence="3 4" key="1">
    <citation type="journal article" date="2018" name="G3 (Bethesda)">
        <title>A High-Quality Reference Genome for the Invasive Mosquitofish Gambusia affinis Using a Chicago Library.</title>
        <authorList>
            <person name="Hoffberg S.L."/>
            <person name="Troendle N.J."/>
            <person name="Glenn T.C."/>
            <person name="Mahmud O."/>
            <person name="Louha S."/>
            <person name="Chalopin D."/>
            <person name="Bennetzen J.L."/>
            <person name="Mauricio R."/>
        </authorList>
    </citation>
    <scope>NUCLEOTIDE SEQUENCE [LARGE SCALE GENOMIC DNA]</scope>
    <source>
        <strain evidence="3">NE01/NJP1002.9</strain>
        <tissue evidence="3">Muscle</tissue>
    </source>
</reference>
<dbReference type="PANTHER" id="PTHR18839:SF0">
    <property type="entry name" value="MITOTIC INTERACTOR AND SUBSTRATE OF PLK1 ISOFORM X1-RELATED"/>
    <property type="match status" value="1"/>
</dbReference>
<feature type="coiled-coil region" evidence="1">
    <location>
        <begin position="713"/>
        <end position="740"/>
    </location>
</feature>
<proteinExistence type="predicted"/>
<feature type="compositionally biased region" description="Polar residues" evidence="2">
    <location>
        <begin position="496"/>
        <end position="507"/>
    </location>
</feature>
<feature type="region of interest" description="Disordered" evidence="2">
    <location>
        <begin position="616"/>
        <end position="636"/>
    </location>
</feature>
<feature type="compositionally biased region" description="Basic and acidic residues" evidence="2">
    <location>
        <begin position="791"/>
        <end position="802"/>
    </location>
</feature>
<dbReference type="EMBL" id="NHOQ01000158">
    <property type="protein sequence ID" value="PWA32748.1"/>
    <property type="molecule type" value="Genomic_DNA"/>
</dbReference>
<feature type="compositionally biased region" description="Basic and acidic residues" evidence="2">
    <location>
        <begin position="343"/>
        <end position="356"/>
    </location>
</feature>
<feature type="region of interest" description="Disordered" evidence="2">
    <location>
        <begin position="21"/>
        <end position="53"/>
    </location>
</feature>
<accession>A0A315WA95</accession>
<feature type="region of interest" description="Disordered" evidence="2">
    <location>
        <begin position="398"/>
        <end position="526"/>
    </location>
</feature>
<feature type="compositionally biased region" description="Basic and acidic residues" evidence="2">
    <location>
        <begin position="508"/>
        <end position="526"/>
    </location>
</feature>
<gene>
    <name evidence="3" type="ORF">CCH79_00012436</name>
</gene>
<feature type="region of interest" description="Disordered" evidence="2">
    <location>
        <begin position="159"/>
        <end position="252"/>
    </location>
</feature>
<dbReference type="AlphaFoldDB" id="A0A315WA95"/>
<dbReference type="STRING" id="33528.ENSGAFP00000012641"/>
<feature type="region of interest" description="Disordered" evidence="2">
    <location>
        <begin position="95"/>
        <end position="122"/>
    </location>
</feature>
<feature type="compositionally biased region" description="Basic and acidic residues" evidence="2">
    <location>
        <begin position="371"/>
        <end position="380"/>
    </location>
</feature>
<sequence length="830" mass="92169">METKPTTWQEQGLFTSLVEMQGEEGTSVGHNVSLRERKAPKAMPEEDLEAPELGVKLEAPRECQPIEIIEMVDVIKIENQKSTDIIKWPMTETQEAMTELEGRPKKVSDTQEEPKEADNFCEKDFLPPLPLSALSAGECGEKEGLSSLEGEVGEWISEAEPIEVTQECAKTPKLLEPAHQDADITSQMNSTALMNAGDIRSNKTETSGSQSARHCLSDMNSSDDRNILNSPPFADESEEEEGTSGDVTTCQHQSAPHEMSCMGFLPSCSNHEETDSVLPANNSVRQEEAVLPQNQSELRPRRLNQEAAQQVFGQGSPPGSAVAMELANQGGETSQGHSCVAAARERSSRVWERTGSENELTGGVKGQNKSSVEKSKTAVRSQSRELFRYLQAVQTQESKAENSCGIFPKASRDTRMRTDTYDDSQSDSGVSADFHSDRTWNSSTSISADSPGPVSSETPIEREIRRAIEREQSLRRSRGLPNQRTSPEYVEVPSRKSLSVSSTPKWSQNKDREFAGKKMQHEIHEETRREQDLVKIGKIPGFYDKGTVRQIKERKQLFETLQIRPESPLTFSPKSKTPSWSSSSSDDLNLILESQDESGTSTPEHTTYVERKPIAVNTSQNQTSAKGLDRSGLRGPKLSEGTGCQIIIIENSRTIPAQKHYKAKAEAKASPALETGKDFNSTEKTRNYDGLMKAKKKQDEKEVSVSKENPFFKLRSSANLDKVRQDIQEAKDREKELHTLRLNLYGEVNDTESPSKKEIPAPSPVPNGSSGLHEGRQAVDQVSVRPPVQGEEEKIFHPEIRKSPRTPRQKNPLVQLWESGLISNNNLEDD</sequence>
<protein>
    <recommendedName>
        <fullName evidence="5">A-kinase anchor protein 2 C-terminal domain-containing protein</fullName>
    </recommendedName>
</protein>
<dbReference type="PANTHER" id="PTHR18839">
    <property type="entry name" value="MITOTIC INTERACTOR AND SUBSTRATE OF PLK1 MISP FAMILY MEMBER"/>
    <property type="match status" value="1"/>
</dbReference>
<feature type="compositionally biased region" description="Basic and acidic residues" evidence="2">
    <location>
        <begin position="100"/>
        <end position="122"/>
    </location>
</feature>
<evidence type="ECO:0000256" key="1">
    <source>
        <dbReference type="SAM" id="Coils"/>
    </source>
</evidence>
<feature type="region of interest" description="Disordered" evidence="2">
    <location>
        <begin position="328"/>
        <end position="380"/>
    </location>
</feature>
<dbReference type="InterPro" id="IPR042779">
    <property type="entry name" value="MISP/MISP3-like"/>
</dbReference>
<feature type="compositionally biased region" description="Basic and acidic residues" evidence="2">
    <location>
        <begin position="410"/>
        <end position="420"/>
    </location>
</feature>
<feature type="region of interest" description="Disordered" evidence="2">
    <location>
        <begin position="745"/>
        <end position="830"/>
    </location>
</feature>
<dbReference type="Proteomes" id="UP000250572">
    <property type="component" value="Unassembled WGS sequence"/>
</dbReference>
<evidence type="ECO:0000313" key="3">
    <source>
        <dbReference type="EMBL" id="PWA32748.1"/>
    </source>
</evidence>
<evidence type="ECO:0000256" key="2">
    <source>
        <dbReference type="SAM" id="MobiDB-lite"/>
    </source>
</evidence>
<name>A0A315WA95_GAMAF</name>
<feature type="compositionally biased region" description="Polar residues" evidence="2">
    <location>
        <begin position="821"/>
        <end position="830"/>
    </location>
</feature>
<feature type="compositionally biased region" description="Polar residues" evidence="2">
    <location>
        <begin position="183"/>
        <end position="193"/>
    </location>
</feature>
<feature type="compositionally biased region" description="Low complexity" evidence="2">
    <location>
        <begin position="572"/>
        <end position="585"/>
    </location>
</feature>
<feature type="compositionally biased region" description="Basic and acidic residues" evidence="2">
    <location>
        <begin position="459"/>
        <end position="474"/>
    </location>
</feature>
<feature type="region of interest" description="Disordered" evidence="2">
    <location>
        <begin position="567"/>
        <end position="586"/>
    </location>
</feature>
<feature type="compositionally biased region" description="Polar residues" evidence="2">
    <location>
        <begin position="616"/>
        <end position="625"/>
    </location>
</feature>
<comment type="caution">
    <text evidence="3">The sequence shown here is derived from an EMBL/GenBank/DDBJ whole genome shotgun (WGS) entry which is preliminary data.</text>
</comment>
<evidence type="ECO:0008006" key="5">
    <source>
        <dbReference type="Google" id="ProtNLM"/>
    </source>
</evidence>
<keyword evidence="1" id="KW-0175">Coiled coil</keyword>